<feature type="signal peptide" evidence="1">
    <location>
        <begin position="1"/>
        <end position="19"/>
    </location>
</feature>
<dbReference type="KEGG" id="hfl:PUV54_12665"/>
<proteinExistence type="predicted"/>
<dbReference type="SUPFAM" id="SSF54427">
    <property type="entry name" value="NTF2-like"/>
    <property type="match status" value="1"/>
</dbReference>
<feature type="chain" id="PRO_5042287569" evidence="1">
    <location>
        <begin position="20"/>
        <end position="165"/>
    </location>
</feature>
<dbReference type="Proteomes" id="UP001214043">
    <property type="component" value="Chromosome"/>
</dbReference>
<accession>A0AAF0CE66</accession>
<dbReference type="AlphaFoldDB" id="A0AAF0CE66"/>
<dbReference type="RefSeq" id="WP_274492628.1">
    <property type="nucleotide sequence ID" value="NZ_CP118166.1"/>
</dbReference>
<sequence>MKMRLLVSVLAFFASVACSSPSDSTQYNPLDREAALEEINAVRAQFEKVIADGDMAALGALVYPSTIMVQPGSADWKAMQENAGGAPFAPGATIKITPLETVIMNAEWAYDYGASVVTYPDPSTGDEIVLRDTYLLILKNEGDGWKPFREVASATPPPGGWPQAE</sequence>
<gene>
    <name evidence="3" type="ORF">PUV54_12665</name>
</gene>
<feature type="domain" description="DUF4440" evidence="2">
    <location>
        <begin position="39"/>
        <end position="146"/>
    </location>
</feature>
<keyword evidence="4" id="KW-1185">Reference proteome</keyword>
<dbReference type="PROSITE" id="PS51257">
    <property type="entry name" value="PROKAR_LIPOPROTEIN"/>
    <property type="match status" value="1"/>
</dbReference>
<dbReference type="Gene3D" id="3.10.450.50">
    <property type="match status" value="1"/>
</dbReference>
<dbReference type="InterPro" id="IPR027843">
    <property type="entry name" value="DUF4440"/>
</dbReference>
<dbReference type="Pfam" id="PF14534">
    <property type="entry name" value="DUF4440"/>
    <property type="match status" value="1"/>
</dbReference>
<dbReference type="EMBL" id="CP118166">
    <property type="protein sequence ID" value="WDI30806.1"/>
    <property type="molecule type" value="Genomic_DNA"/>
</dbReference>
<name>A0AAF0CE66_9PROT</name>
<evidence type="ECO:0000259" key="2">
    <source>
        <dbReference type="Pfam" id="PF14534"/>
    </source>
</evidence>
<keyword evidence="1" id="KW-0732">Signal</keyword>
<organism evidence="3 4">
    <name type="scientific">Hyphococcus flavus</name>
    <dbReference type="NCBI Taxonomy" id="1866326"/>
    <lineage>
        <taxon>Bacteria</taxon>
        <taxon>Pseudomonadati</taxon>
        <taxon>Pseudomonadota</taxon>
        <taxon>Alphaproteobacteria</taxon>
        <taxon>Parvularculales</taxon>
        <taxon>Parvularculaceae</taxon>
        <taxon>Hyphococcus</taxon>
    </lineage>
</organism>
<dbReference type="InterPro" id="IPR032710">
    <property type="entry name" value="NTF2-like_dom_sf"/>
</dbReference>
<evidence type="ECO:0000256" key="1">
    <source>
        <dbReference type="SAM" id="SignalP"/>
    </source>
</evidence>
<protein>
    <submittedName>
        <fullName evidence="3">Nuclear transport factor 2 family protein</fullName>
    </submittedName>
</protein>
<evidence type="ECO:0000313" key="4">
    <source>
        <dbReference type="Proteomes" id="UP001214043"/>
    </source>
</evidence>
<reference evidence="3" key="1">
    <citation type="submission" date="2023-02" db="EMBL/GenBank/DDBJ databases">
        <title>Genome sequence of Hyphococcus flavus.</title>
        <authorList>
            <person name="Rong J.-C."/>
            <person name="Zhao Q."/>
            <person name="Yi M."/>
            <person name="Wu J.-Y."/>
        </authorList>
    </citation>
    <scope>NUCLEOTIDE SEQUENCE</scope>
    <source>
        <strain evidence="3">MCCC 1K03223</strain>
    </source>
</reference>
<evidence type="ECO:0000313" key="3">
    <source>
        <dbReference type="EMBL" id="WDI30806.1"/>
    </source>
</evidence>